<protein>
    <submittedName>
        <fullName evidence="2">Uncharacterized protein</fullName>
    </submittedName>
</protein>
<dbReference type="Proteomes" id="UP000574276">
    <property type="component" value="Unassembled WGS sequence"/>
</dbReference>
<evidence type="ECO:0000313" key="3">
    <source>
        <dbReference type="Proteomes" id="UP000574276"/>
    </source>
</evidence>
<dbReference type="RefSeq" id="WP_228353823.1">
    <property type="nucleotide sequence ID" value="NZ_JACEGA010000001.1"/>
</dbReference>
<reference evidence="2 3" key="1">
    <citation type="submission" date="2020-07" db="EMBL/GenBank/DDBJ databases">
        <title>Characterization and genome sequencing of isolate MD1, a novel member within the family Lachnospiraceae.</title>
        <authorList>
            <person name="Rettenmaier R."/>
            <person name="Di Bello L."/>
            <person name="Zinser C."/>
            <person name="Scheitz K."/>
            <person name="Liebl W."/>
            <person name="Zverlov V."/>
        </authorList>
    </citation>
    <scope>NUCLEOTIDE SEQUENCE [LARGE SCALE GENOMIC DNA]</scope>
    <source>
        <strain evidence="2 3">MD1</strain>
    </source>
</reference>
<proteinExistence type="predicted"/>
<keyword evidence="3" id="KW-1185">Reference proteome</keyword>
<comment type="caution">
    <text evidence="2">The sequence shown here is derived from an EMBL/GenBank/DDBJ whole genome shotgun (WGS) entry which is preliminary data.</text>
</comment>
<dbReference type="EMBL" id="JACEGA010000001">
    <property type="protein sequence ID" value="MBB2184233.1"/>
    <property type="molecule type" value="Genomic_DNA"/>
</dbReference>
<organism evidence="2 3">
    <name type="scientific">Variimorphobacter saccharofermentans</name>
    <dbReference type="NCBI Taxonomy" id="2755051"/>
    <lineage>
        <taxon>Bacteria</taxon>
        <taxon>Bacillati</taxon>
        <taxon>Bacillota</taxon>
        <taxon>Clostridia</taxon>
        <taxon>Lachnospirales</taxon>
        <taxon>Lachnospiraceae</taxon>
        <taxon>Variimorphobacter</taxon>
    </lineage>
</organism>
<feature type="coiled-coil region" evidence="1">
    <location>
        <begin position="607"/>
        <end position="634"/>
    </location>
</feature>
<dbReference type="InterPro" id="IPR027417">
    <property type="entry name" value="P-loop_NTPase"/>
</dbReference>
<dbReference type="SUPFAM" id="SSF52540">
    <property type="entry name" value="P-loop containing nucleoside triphosphate hydrolases"/>
    <property type="match status" value="1"/>
</dbReference>
<evidence type="ECO:0000313" key="2">
    <source>
        <dbReference type="EMBL" id="MBB2184233.1"/>
    </source>
</evidence>
<evidence type="ECO:0000256" key="1">
    <source>
        <dbReference type="SAM" id="Coils"/>
    </source>
</evidence>
<keyword evidence="1" id="KW-0175">Coiled coil</keyword>
<accession>A0A839K2T8</accession>
<gene>
    <name evidence="2" type="ORF">H0486_15240</name>
</gene>
<dbReference type="AlphaFoldDB" id="A0A839K2T8"/>
<sequence length="700" mass="82544">MNQRDIETFNKAVESLRQYRRYEIVDENNNNLLNDIYVDPIEGDALLRLCLKDNTTVLVGRKGTGKSTIFMRMQNELRKSKDIMTCYIDVKTIFDTAKRNYMTINYLKTSNSKEIENYSVQRQFILDFVSELINEISENYRTKFDQFKDRLHIPSRINSSVKKLEEIKNRIQNNTHLGSIELQTLQEVNLSFAEENKSEKMLSGGIESGIALEDTVVKANILGERRISNANENEKKYNRVFARIFEITELVEEIKKVLQELSMKRLYLILDDYSEIDQDSLRMFCDLIVNTLNNTSDNYIKLKISAYPGRVELGELDRQKIDIRYLDYYQLYVNDKRTDMERAAVNYTRRIIENRLSIFTQHGMDYYFDIEKTSIEEYCTYLFRMTLNVVRHLGLILDYAQEYSIARNEKITMVVLNEAAKRFYNERLSLFFEEGQSAQMTYDERVEIFHLRTLLLNILQREKDIKTSIRTNKYTAKIFDSDRTNPYTSHFYISKRIEHILGTLELNFFVNKYNEMSSKNGEKVSVYALNYGLCLNENIRWGKPEGNESRTYFIESPFNFNNIVMDFLKDTKEIVCDVCGYVYSEDDLDFLNRHNMNCLECGAKNSVVEKKRISENYQKEIEEIEKKGNLLEREQFEFMKIAIIKGGCVTAREMSFELDVTSQKIGWIAKKLEEGYYYLTKHREAGNTIYTITDLGKQMI</sequence>
<name>A0A839K2T8_9FIRM</name>